<reference evidence="9 10" key="1">
    <citation type="submission" date="2018-06" db="EMBL/GenBank/DDBJ databases">
        <title>Extensive metabolic versatility and redundancy in microbially diverse, dynamic hydrothermal sediments.</title>
        <authorList>
            <person name="Dombrowski N."/>
            <person name="Teske A."/>
            <person name="Baker B.J."/>
        </authorList>
    </citation>
    <scope>NUCLEOTIDE SEQUENCE [LARGE SCALE GENOMIC DNA]</scope>
    <source>
        <strain evidence="9">B10_G13</strain>
    </source>
</reference>
<keyword evidence="2 8" id="KW-1003">Cell membrane</keyword>
<protein>
    <recommendedName>
        <fullName evidence="8">Putative manganese efflux pump MntP</fullName>
    </recommendedName>
</protein>
<evidence type="ECO:0000256" key="8">
    <source>
        <dbReference type="HAMAP-Rule" id="MF_01521"/>
    </source>
</evidence>
<comment type="similarity">
    <text evidence="8">Belongs to the MntP (TC 9.B.29) family.</text>
</comment>
<comment type="subcellular location">
    <subcellularLocation>
        <location evidence="8">Cell membrane</location>
        <topology evidence="8">Multi-pass membrane protein</topology>
    </subcellularLocation>
</comment>
<comment type="caution">
    <text evidence="9">The sequence shown here is derived from an EMBL/GenBank/DDBJ whole genome shotgun (WGS) entry which is preliminary data.</text>
</comment>
<evidence type="ECO:0000256" key="4">
    <source>
        <dbReference type="ARBA" id="ARBA00022989"/>
    </source>
</evidence>
<evidence type="ECO:0000313" key="9">
    <source>
        <dbReference type="EMBL" id="RKX72207.1"/>
    </source>
</evidence>
<proteinExistence type="inferred from homology"/>
<keyword evidence="6 8" id="KW-0472">Membrane</keyword>
<organism evidence="9 10">
    <name type="scientific">candidate division TA06 bacterium</name>
    <dbReference type="NCBI Taxonomy" id="2250710"/>
    <lineage>
        <taxon>Bacteria</taxon>
        <taxon>Bacteria division TA06</taxon>
    </lineage>
</organism>
<evidence type="ECO:0000256" key="7">
    <source>
        <dbReference type="ARBA" id="ARBA00023211"/>
    </source>
</evidence>
<keyword evidence="4 8" id="KW-1133">Transmembrane helix</keyword>
<dbReference type="HAMAP" id="MF_01521">
    <property type="entry name" value="MntP_pump"/>
    <property type="match status" value="1"/>
</dbReference>
<feature type="transmembrane region" description="Helical" evidence="8">
    <location>
        <begin position="132"/>
        <end position="156"/>
    </location>
</feature>
<dbReference type="Pfam" id="PF02659">
    <property type="entry name" value="Mntp"/>
    <property type="match status" value="1"/>
</dbReference>
<dbReference type="GO" id="GO:0005384">
    <property type="term" value="F:manganese ion transmembrane transporter activity"/>
    <property type="evidence" value="ECO:0007669"/>
    <property type="project" value="UniProtKB-UniRule"/>
</dbReference>
<keyword evidence="1 8" id="KW-0813">Transport</keyword>
<dbReference type="Proteomes" id="UP000271125">
    <property type="component" value="Unassembled WGS sequence"/>
</dbReference>
<feature type="transmembrane region" description="Helical" evidence="8">
    <location>
        <begin position="6"/>
        <end position="27"/>
    </location>
</feature>
<feature type="transmembrane region" description="Helical" evidence="8">
    <location>
        <begin position="163"/>
        <end position="180"/>
    </location>
</feature>
<evidence type="ECO:0000256" key="6">
    <source>
        <dbReference type="ARBA" id="ARBA00023136"/>
    </source>
</evidence>
<dbReference type="GO" id="GO:0005886">
    <property type="term" value="C:plasma membrane"/>
    <property type="evidence" value="ECO:0007669"/>
    <property type="project" value="UniProtKB-SubCell"/>
</dbReference>
<keyword evidence="7 8" id="KW-0464">Manganese</keyword>
<feature type="transmembrane region" description="Helical" evidence="8">
    <location>
        <begin position="68"/>
        <end position="86"/>
    </location>
</feature>
<dbReference type="AlphaFoldDB" id="A0A660SN44"/>
<keyword evidence="3 8" id="KW-0812">Transmembrane</keyword>
<evidence type="ECO:0000256" key="5">
    <source>
        <dbReference type="ARBA" id="ARBA00023065"/>
    </source>
</evidence>
<comment type="function">
    <text evidence="8">Probably functions as a manganese efflux pump.</text>
</comment>
<evidence type="ECO:0000256" key="1">
    <source>
        <dbReference type="ARBA" id="ARBA00022448"/>
    </source>
</evidence>
<dbReference type="EMBL" id="QNBD01000040">
    <property type="protein sequence ID" value="RKX72207.1"/>
    <property type="molecule type" value="Genomic_DNA"/>
</dbReference>
<accession>A0A660SN44</accession>
<dbReference type="InterPro" id="IPR003810">
    <property type="entry name" value="Mntp/YtaF"/>
</dbReference>
<keyword evidence="5 8" id="KW-0406">Ion transport</keyword>
<evidence type="ECO:0000313" key="10">
    <source>
        <dbReference type="Proteomes" id="UP000271125"/>
    </source>
</evidence>
<dbReference type="PANTHER" id="PTHR35529">
    <property type="entry name" value="MANGANESE EFFLUX PUMP MNTP-RELATED"/>
    <property type="match status" value="1"/>
</dbReference>
<evidence type="ECO:0000256" key="3">
    <source>
        <dbReference type="ARBA" id="ARBA00022692"/>
    </source>
</evidence>
<sequence length="184" mass="20405">MHILNIFIIAIVLAMDAFAVSITEGSVNRPFKKSNALTIATLFGIFQAGMPLIGWVLGSVIIKYIDMYDHWVVFGILSIIGTKMIYESLRTDKAKKLNILTFKRLLMLSIATSIDALAIGFSIAILHINIFLAILIIGMVTFLLSIIGVYIGYFLGHFFENKIEFLGGIILIGIGIKILLEHLM</sequence>
<feature type="transmembrane region" description="Helical" evidence="8">
    <location>
        <begin position="39"/>
        <end position="62"/>
    </location>
</feature>
<evidence type="ECO:0000256" key="2">
    <source>
        <dbReference type="ARBA" id="ARBA00022475"/>
    </source>
</evidence>
<gene>
    <name evidence="8" type="primary">mntP</name>
    <name evidence="9" type="ORF">DRP43_01320</name>
</gene>
<name>A0A660SN44_UNCT6</name>
<feature type="transmembrane region" description="Helical" evidence="8">
    <location>
        <begin position="106"/>
        <end position="126"/>
    </location>
</feature>
<dbReference type="PANTHER" id="PTHR35529:SF1">
    <property type="entry name" value="MANGANESE EFFLUX PUMP MNTP-RELATED"/>
    <property type="match status" value="1"/>
</dbReference>
<dbReference type="InterPro" id="IPR022929">
    <property type="entry name" value="Put_MntP"/>
</dbReference>